<keyword evidence="2" id="KW-1185">Reference proteome</keyword>
<organism evidence="1 2">
    <name type="scientific">Camellia lanceoleosa</name>
    <dbReference type="NCBI Taxonomy" id="1840588"/>
    <lineage>
        <taxon>Eukaryota</taxon>
        <taxon>Viridiplantae</taxon>
        <taxon>Streptophyta</taxon>
        <taxon>Embryophyta</taxon>
        <taxon>Tracheophyta</taxon>
        <taxon>Spermatophyta</taxon>
        <taxon>Magnoliopsida</taxon>
        <taxon>eudicotyledons</taxon>
        <taxon>Gunneridae</taxon>
        <taxon>Pentapetalae</taxon>
        <taxon>asterids</taxon>
        <taxon>Ericales</taxon>
        <taxon>Theaceae</taxon>
        <taxon>Camellia</taxon>
    </lineage>
</organism>
<reference evidence="1 2" key="1">
    <citation type="journal article" date="2022" name="Plant J.">
        <title>Chromosome-level genome of Camellia lanceoleosa provides a valuable resource for understanding genome evolution and self-incompatibility.</title>
        <authorList>
            <person name="Gong W."/>
            <person name="Xiao S."/>
            <person name="Wang L."/>
            <person name="Liao Z."/>
            <person name="Chang Y."/>
            <person name="Mo W."/>
            <person name="Hu G."/>
            <person name="Li W."/>
            <person name="Zhao G."/>
            <person name="Zhu H."/>
            <person name="Hu X."/>
            <person name="Ji K."/>
            <person name="Xiang X."/>
            <person name="Song Q."/>
            <person name="Yuan D."/>
            <person name="Jin S."/>
            <person name="Zhang L."/>
        </authorList>
    </citation>
    <scope>NUCLEOTIDE SEQUENCE [LARGE SCALE GENOMIC DNA]</scope>
    <source>
        <strain evidence="1">SQ_2022a</strain>
    </source>
</reference>
<sequence length="130" mass="14822">MESVQLEHENVTKWVLSGRSGRKEEILERGKGSNDFERIERGARFPLTLSVSTKNSKYLDFFRTGFPILAGKGGEGIINLVSKQNSILDLIETYRILWKAVFDESRMYGLEGDLSYLSRSTLQYGVKKPK</sequence>
<name>A0ACC0IMN9_9ERIC</name>
<accession>A0ACC0IMN9</accession>
<evidence type="ECO:0000313" key="1">
    <source>
        <dbReference type="EMBL" id="KAI8026524.1"/>
    </source>
</evidence>
<comment type="caution">
    <text evidence="1">The sequence shown here is derived from an EMBL/GenBank/DDBJ whole genome shotgun (WGS) entry which is preliminary data.</text>
</comment>
<evidence type="ECO:0000313" key="2">
    <source>
        <dbReference type="Proteomes" id="UP001060215"/>
    </source>
</evidence>
<protein>
    <submittedName>
        <fullName evidence="1">Uncharacterized protein</fullName>
    </submittedName>
</protein>
<proteinExistence type="predicted"/>
<dbReference type="Proteomes" id="UP001060215">
    <property type="component" value="Chromosome 3"/>
</dbReference>
<gene>
    <name evidence="1" type="ORF">LOK49_LG02G01971</name>
</gene>
<dbReference type="EMBL" id="CM045760">
    <property type="protein sequence ID" value="KAI8026524.1"/>
    <property type="molecule type" value="Genomic_DNA"/>
</dbReference>